<dbReference type="HOGENOM" id="CLU_2823707_0_0_11"/>
<organism evidence="1 2">
    <name type="scientific">Collinsella stercoris DSM 13279</name>
    <dbReference type="NCBI Taxonomy" id="445975"/>
    <lineage>
        <taxon>Bacteria</taxon>
        <taxon>Bacillati</taxon>
        <taxon>Actinomycetota</taxon>
        <taxon>Coriobacteriia</taxon>
        <taxon>Coriobacteriales</taxon>
        <taxon>Coriobacteriaceae</taxon>
        <taxon>Collinsella</taxon>
    </lineage>
</organism>
<protein>
    <submittedName>
        <fullName evidence="1">Uncharacterized protein</fullName>
    </submittedName>
</protein>
<name>B6GA59_9ACTN</name>
<evidence type="ECO:0000313" key="2">
    <source>
        <dbReference type="Proteomes" id="UP000003560"/>
    </source>
</evidence>
<keyword evidence="2" id="KW-1185">Reference proteome</keyword>
<reference evidence="1 2" key="2">
    <citation type="submission" date="2008-10" db="EMBL/GenBank/DDBJ databases">
        <authorList>
            <person name="Fulton L."/>
            <person name="Clifton S."/>
            <person name="Fulton B."/>
            <person name="Xu J."/>
            <person name="Minx P."/>
            <person name="Pepin K.H."/>
            <person name="Johnson M."/>
            <person name="Thiruvilangam P."/>
            <person name="Bhonagiri V."/>
            <person name="Nash W.E."/>
            <person name="Mardis E.R."/>
            <person name="Wilson R.K."/>
        </authorList>
    </citation>
    <scope>NUCLEOTIDE SEQUENCE [LARGE SCALE GENOMIC DNA]</scope>
    <source>
        <strain evidence="1 2">DSM 13279</strain>
    </source>
</reference>
<evidence type="ECO:0000313" key="1">
    <source>
        <dbReference type="EMBL" id="EEA90914.1"/>
    </source>
</evidence>
<proteinExistence type="predicted"/>
<sequence>MSSSGPPSTWGWLRLRCVCGKATKGYTQYERKDASRICVLERIFLFFTPSPRAVAEGSARPRGHSP</sequence>
<gene>
    <name evidence="1" type="ORF">COLSTE_00954</name>
</gene>
<reference evidence="1 2" key="1">
    <citation type="submission" date="2008-10" db="EMBL/GenBank/DDBJ databases">
        <title>Draft genome sequence of Collinsella stercoris (DSM 13279).</title>
        <authorList>
            <person name="Sudarsanam P."/>
            <person name="Ley R."/>
            <person name="Guruge J."/>
            <person name="Turnbaugh P.J."/>
            <person name="Mahowald M."/>
            <person name="Liep D."/>
            <person name="Gordon J."/>
        </authorList>
    </citation>
    <scope>NUCLEOTIDE SEQUENCE [LARGE SCALE GENOMIC DNA]</scope>
    <source>
        <strain evidence="1 2">DSM 13279</strain>
    </source>
</reference>
<dbReference type="EMBL" id="ABXJ01000055">
    <property type="protein sequence ID" value="EEA90914.1"/>
    <property type="molecule type" value="Genomic_DNA"/>
</dbReference>
<accession>B6GA59</accession>
<dbReference type="AlphaFoldDB" id="B6GA59"/>
<dbReference type="Proteomes" id="UP000003560">
    <property type="component" value="Unassembled WGS sequence"/>
</dbReference>
<comment type="caution">
    <text evidence="1">The sequence shown here is derived from an EMBL/GenBank/DDBJ whole genome shotgun (WGS) entry which is preliminary data.</text>
</comment>